<reference evidence="4" key="1">
    <citation type="submission" date="2016-06" db="EMBL/GenBank/DDBJ databases">
        <title>Draft genome sequence of Desulfoplanes formicivorans strain Pf12B.</title>
        <authorList>
            <person name="Watanabe M."/>
            <person name="Kojima H."/>
            <person name="Fukui M."/>
        </authorList>
    </citation>
    <scope>NUCLEOTIDE SEQUENCE [LARGE SCALE GENOMIC DNA]</scope>
    <source>
        <strain evidence="4">Pf12B</strain>
    </source>
</reference>
<feature type="region of interest" description="Disordered" evidence="1">
    <location>
        <begin position="343"/>
        <end position="362"/>
    </location>
</feature>
<dbReference type="InterPro" id="IPR008532">
    <property type="entry name" value="NFACT_RNA-bd"/>
</dbReference>
<dbReference type="Gene3D" id="2.30.310.10">
    <property type="entry name" value="ibrinogen binding protein from staphylococcus aureus domain"/>
    <property type="match status" value="1"/>
</dbReference>
<dbReference type="PANTHER" id="PTHR15239">
    <property type="entry name" value="NUCLEAR EXPORT MEDIATOR FACTOR NEMF"/>
    <property type="match status" value="1"/>
</dbReference>
<accession>A0A194AE81</accession>
<name>A0A194AE81_9BACT</name>
<evidence type="ECO:0000259" key="2">
    <source>
        <dbReference type="Pfam" id="PF05670"/>
    </source>
</evidence>
<feature type="domain" description="NFACT RNA-binding" evidence="2">
    <location>
        <begin position="376"/>
        <end position="469"/>
    </location>
</feature>
<gene>
    <name evidence="3" type="ORF">DPF_0109</name>
</gene>
<dbReference type="InterPro" id="IPR051608">
    <property type="entry name" value="RQC_Subunit_NEMF"/>
</dbReference>
<comment type="caution">
    <text evidence="3">The sequence shown here is derived from an EMBL/GenBank/DDBJ whole genome shotgun (WGS) entry which is preliminary data.</text>
</comment>
<protein>
    <submittedName>
        <fullName evidence="3">Fibronectin-binding protein</fullName>
    </submittedName>
</protein>
<proteinExistence type="predicted"/>
<dbReference type="GO" id="GO:0043023">
    <property type="term" value="F:ribosomal large subunit binding"/>
    <property type="evidence" value="ECO:0007669"/>
    <property type="project" value="TreeGrafter"/>
</dbReference>
<sequence length="500" mass="56517">MEANFFRYAARELAPRITGMRIEKIFDPARGILTIDLGSPGYLILHASPSRGFFFLSSTKPDNKQQPSGQVMWLRKRTRSRRIRQVLVDWPSRRMAWLLGSRPSMYLLLDLRKGVSLVSELDPHFGQEPDWPDVEAIGSHERIWETYPQITPPVRHRLQHMGNKDAREFLERLRKAVPPSSYWILGDPKTARLSLWPDGFPKGRAFKTALAAAESYGTYVVAGMINGDREQKRIVTKRLRHLKKALGRIQRDRARLEAMVAGKELGRLLQAHLYHVDGSARLDTVCLDDGNGKTVRLDLDPSLTVRENMTRFFTRARKGERGLPLVEARKQVLVREMEQVQRTASMTGESARPAAQRVAGPAPGIPKKYRSLAVNLYRTSDGFLLIRGRNQKANHHLLSQLAGSQDLWFHAQDGPGAHVILKRDFSTQEVPRTSLEQAAIIAALSSWQKNAAKAQVMCALVKNVRKIKGAALGQVLVDQVEESLMVDMDASLEERLRIRP</sequence>
<dbReference type="RefSeq" id="WP_069856894.1">
    <property type="nucleotide sequence ID" value="NZ_BDFE01000004.1"/>
</dbReference>
<dbReference type="Pfam" id="PF05670">
    <property type="entry name" value="NFACT-R_1"/>
    <property type="match status" value="1"/>
</dbReference>
<keyword evidence="4" id="KW-1185">Reference proteome</keyword>
<evidence type="ECO:0000313" key="4">
    <source>
        <dbReference type="Proteomes" id="UP000095200"/>
    </source>
</evidence>
<evidence type="ECO:0000313" key="3">
    <source>
        <dbReference type="EMBL" id="GAU07431.1"/>
    </source>
</evidence>
<dbReference type="GO" id="GO:1990112">
    <property type="term" value="C:RQC complex"/>
    <property type="evidence" value="ECO:0007669"/>
    <property type="project" value="TreeGrafter"/>
</dbReference>
<dbReference type="EMBL" id="BDFE01000004">
    <property type="protein sequence ID" value="GAU07431.1"/>
    <property type="molecule type" value="Genomic_DNA"/>
</dbReference>
<dbReference type="Proteomes" id="UP000095200">
    <property type="component" value="Unassembled WGS sequence"/>
</dbReference>
<dbReference type="OrthoDB" id="9766163at2"/>
<dbReference type="AlphaFoldDB" id="A0A194AE81"/>
<organism evidence="3 4">
    <name type="scientific">Desulfoplanes formicivorans</name>
    <dbReference type="NCBI Taxonomy" id="1592317"/>
    <lineage>
        <taxon>Bacteria</taxon>
        <taxon>Pseudomonadati</taxon>
        <taxon>Thermodesulfobacteriota</taxon>
        <taxon>Desulfovibrionia</taxon>
        <taxon>Desulfovibrionales</taxon>
        <taxon>Desulfoplanaceae</taxon>
        <taxon>Desulfoplanes</taxon>
    </lineage>
</organism>
<dbReference type="GO" id="GO:0072344">
    <property type="term" value="P:rescue of stalled ribosome"/>
    <property type="evidence" value="ECO:0007669"/>
    <property type="project" value="TreeGrafter"/>
</dbReference>
<dbReference type="PANTHER" id="PTHR15239:SF6">
    <property type="entry name" value="RIBOSOME QUALITY CONTROL COMPLEX SUBUNIT NEMF"/>
    <property type="match status" value="1"/>
</dbReference>
<dbReference type="STRING" id="1592317.DPF_0109"/>
<evidence type="ECO:0000256" key="1">
    <source>
        <dbReference type="SAM" id="MobiDB-lite"/>
    </source>
</evidence>
<dbReference type="GO" id="GO:0000049">
    <property type="term" value="F:tRNA binding"/>
    <property type="evidence" value="ECO:0007669"/>
    <property type="project" value="TreeGrafter"/>
</dbReference>